<dbReference type="GO" id="GO:0012505">
    <property type="term" value="C:endomembrane system"/>
    <property type="evidence" value="ECO:0007669"/>
    <property type="project" value="UniProtKB-SubCell"/>
</dbReference>
<organism evidence="6 7">
    <name type="scientific">Dyadobacter luteus</name>
    <dbReference type="NCBI Taxonomy" id="2259619"/>
    <lineage>
        <taxon>Bacteria</taxon>
        <taxon>Pseudomonadati</taxon>
        <taxon>Bacteroidota</taxon>
        <taxon>Cytophagia</taxon>
        <taxon>Cytophagales</taxon>
        <taxon>Spirosomataceae</taxon>
        <taxon>Dyadobacter</taxon>
    </lineage>
</organism>
<keyword evidence="7" id="KW-1185">Reference proteome</keyword>
<comment type="caution">
    <text evidence="6">The sequence shown here is derived from an EMBL/GenBank/DDBJ whole genome shotgun (WGS) entry which is preliminary data.</text>
</comment>
<dbReference type="EMBL" id="QNUL01000005">
    <property type="protein sequence ID" value="REA62558.1"/>
    <property type="molecule type" value="Genomic_DNA"/>
</dbReference>
<dbReference type="Pfam" id="PF06803">
    <property type="entry name" value="DUF1232"/>
    <property type="match status" value="1"/>
</dbReference>
<dbReference type="InterPro" id="IPR010652">
    <property type="entry name" value="DUF1232"/>
</dbReference>
<keyword evidence="3" id="KW-1133">Transmembrane helix</keyword>
<reference evidence="6 7" key="1">
    <citation type="submission" date="2018-07" db="EMBL/GenBank/DDBJ databases">
        <title>Dyadobacter roseus sp. nov., isolated from rose rhizosphere soil.</title>
        <authorList>
            <person name="Chen L."/>
        </authorList>
    </citation>
    <scope>NUCLEOTIDE SEQUENCE [LARGE SCALE GENOMIC DNA]</scope>
    <source>
        <strain evidence="6 7">RS19</strain>
    </source>
</reference>
<evidence type="ECO:0000313" key="7">
    <source>
        <dbReference type="Proteomes" id="UP000256373"/>
    </source>
</evidence>
<feature type="domain" description="DUF1232" evidence="5">
    <location>
        <begin position="78"/>
        <end position="113"/>
    </location>
</feature>
<dbReference type="OrthoDB" id="9800034at2"/>
<dbReference type="AlphaFoldDB" id="A0A3D8YEC1"/>
<comment type="subcellular location">
    <subcellularLocation>
        <location evidence="1">Endomembrane system</location>
        <topology evidence="1">Multi-pass membrane protein</topology>
    </subcellularLocation>
</comment>
<evidence type="ECO:0000313" key="6">
    <source>
        <dbReference type="EMBL" id="REA62558.1"/>
    </source>
</evidence>
<evidence type="ECO:0000259" key="5">
    <source>
        <dbReference type="Pfam" id="PF06803"/>
    </source>
</evidence>
<evidence type="ECO:0000256" key="3">
    <source>
        <dbReference type="ARBA" id="ARBA00022989"/>
    </source>
</evidence>
<evidence type="ECO:0000256" key="1">
    <source>
        <dbReference type="ARBA" id="ARBA00004127"/>
    </source>
</evidence>
<sequence length="138" mass="15426">MLTKILKSVFFKNAQGKAGKYARNSSRMMGLATDVVQKLQVVGFKDGMAEFSKNVQLLIRMIRATANGSYKGLPWKSLVSVIAVLIYFVSPIDIIPDFLPVVGIADDVALVFWLFRTIASDISKFSEWEKHEKIIKIG</sequence>
<dbReference type="Proteomes" id="UP000256373">
    <property type="component" value="Unassembled WGS sequence"/>
</dbReference>
<gene>
    <name evidence="6" type="ORF">DSL64_09225</name>
</gene>
<evidence type="ECO:0000256" key="4">
    <source>
        <dbReference type="ARBA" id="ARBA00023136"/>
    </source>
</evidence>
<accession>A0A3D8YEC1</accession>
<keyword evidence="4" id="KW-0472">Membrane</keyword>
<evidence type="ECO:0000256" key="2">
    <source>
        <dbReference type="ARBA" id="ARBA00022692"/>
    </source>
</evidence>
<keyword evidence="2" id="KW-0812">Transmembrane</keyword>
<proteinExistence type="predicted"/>
<protein>
    <recommendedName>
        <fullName evidence="5">DUF1232 domain-containing protein</fullName>
    </recommendedName>
</protein>
<name>A0A3D8YEC1_9BACT</name>